<feature type="transmembrane region" description="Helical" evidence="7">
    <location>
        <begin position="106"/>
        <end position="125"/>
    </location>
</feature>
<feature type="transmembrane region" description="Helical" evidence="7">
    <location>
        <begin position="221"/>
        <end position="242"/>
    </location>
</feature>
<evidence type="ECO:0000256" key="5">
    <source>
        <dbReference type="ARBA" id="ARBA00022989"/>
    </source>
</evidence>
<accession>A0A0D2PUE5</accession>
<dbReference type="EMBL" id="KN817544">
    <property type="protein sequence ID" value="KJA23210.1"/>
    <property type="molecule type" value="Genomic_DNA"/>
</dbReference>
<dbReference type="STRING" id="945553.A0A0D2PUE5"/>
<keyword evidence="4" id="KW-0029">Amino-acid transport</keyword>
<evidence type="ECO:0000313" key="10">
    <source>
        <dbReference type="Proteomes" id="UP000054270"/>
    </source>
</evidence>
<keyword evidence="6 7" id="KW-0472">Membrane</keyword>
<evidence type="ECO:0000313" key="9">
    <source>
        <dbReference type="EMBL" id="KJA23210.1"/>
    </source>
</evidence>
<evidence type="ECO:0000259" key="8">
    <source>
        <dbReference type="Pfam" id="PF00324"/>
    </source>
</evidence>
<feature type="transmembrane region" description="Helical" evidence="7">
    <location>
        <begin position="276"/>
        <end position="297"/>
    </location>
</feature>
<dbReference type="Proteomes" id="UP000054270">
    <property type="component" value="Unassembled WGS sequence"/>
</dbReference>
<dbReference type="FunFam" id="1.20.1740.10:FF:000001">
    <property type="entry name" value="Amino acid permease"/>
    <property type="match status" value="1"/>
</dbReference>
<keyword evidence="10" id="KW-1185">Reference proteome</keyword>
<dbReference type="OMA" id="AMFSTAN"/>
<keyword evidence="3 7" id="KW-0812">Transmembrane</keyword>
<feature type="transmembrane region" description="Helical" evidence="7">
    <location>
        <begin position="177"/>
        <end position="200"/>
    </location>
</feature>
<name>A0A0D2PUE5_HYPSF</name>
<evidence type="ECO:0000256" key="1">
    <source>
        <dbReference type="ARBA" id="ARBA00004141"/>
    </source>
</evidence>
<feature type="transmembrane region" description="Helical" evidence="7">
    <location>
        <begin position="318"/>
        <end position="340"/>
    </location>
</feature>
<feature type="transmembrane region" description="Helical" evidence="7">
    <location>
        <begin position="29"/>
        <end position="47"/>
    </location>
</feature>
<dbReference type="PANTHER" id="PTHR43341">
    <property type="entry name" value="AMINO ACID PERMEASE"/>
    <property type="match status" value="1"/>
</dbReference>
<feature type="transmembrane region" description="Helical" evidence="7">
    <location>
        <begin position="59"/>
        <end position="80"/>
    </location>
</feature>
<dbReference type="PIRSF" id="PIRSF006060">
    <property type="entry name" value="AA_transporter"/>
    <property type="match status" value="1"/>
</dbReference>
<dbReference type="InterPro" id="IPR050524">
    <property type="entry name" value="APC_YAT"/>
</dbReference>
<feature type="domain" description="Amino acid permease/ SLC12A" evidence="8">
    <location>
        <begin position="1"/>
        <end position="447"/>
    </location>
</feature>
<dbReference type="GO" id="GO:0015171">
    <property type="term" value="F:amino acid transmembrane transporter activity"/>
    <property type="evidence" value="ECO:0007669"/>
    <property type="project" value="TreeGrafter"/>
</dbReference>
<dbReference type="InterPro" id="IPR004841">
    <property type="entry name" value="AA-permease/SLC12A_dom"/>
</dbReference>
<reference evidence="10" key="1">
    <citation type="submission" date="2014-04" db="EMBL/GenBank/DDBJ databases">
        <title>Evolutionary Origins and Diversification of the Mycorrhizal Mutualists.</title>
        <authorList>
            <consortium name="DOE Joint Genome Institute"/>
            <consortium name="Mycorrhizal Genomics Consortium"/>
            <person name="Kohler A."/>
            <person name="Kuo A."/>
            <person name="Nagy L.G."/>
            <person name="Floudas D."/>
            <person name="Copeland A."/>
            <person name="Barry K.W."/>
            <person name="Cichocki N."/>
            <person name="Veneault-Fourrey C."/>
            <person name="LaButti K."/>
            <person name="Lindquist E.A."/>
            <person name="Lipzen A."/>
            <person name="Lundell T."/>
            <person name="Morin E."/>
            <person name="Murat C."/>
            <person name="Riley R."/>
            <person name="Ohm R."/>
            <person name="Sun H."/>
            <person name="Tunlid A."/>
            <person name="Henrissat B."/>
            <person name="Grigoriev I.V."/>
            <person name="Hibbett D.S."/>
            <person name="Martin F."/>
        </authorList>
    </citation>
    <scope>NUCLEOTIDE SEQUENCE [LARGE SCALE GENOMIC DNA]</scope>
    <source>
        <strain evidence="10">FD-334 SS-4</strain>
    </source>
</reference>
<evidence type="ECO:0000256" key="2">
    <source>
        <dbReference type="ARBA" id="ARBA00022448"/>
    </source>
</evidence>
<dbReference type="GO" id="GO:0016020">
    <property type="term" value="C:membrane"/>
    <property type="evidence" value="ECO:0007669"/>
    <property type="project" value="UniProtKB-SubCell"/>
</dbReference>
<dbReference type="PROSITE" id="PS00218">
    <property type="entry name" value="AMINO_ACID_PERMEASE_1"/>
    <property type="match status" value="1"/>
</dbReference>
<evidence type="ECO:0000256" key="3">
    <source>
        <dbReference type="ARBA" id="ARBA00022692"/>
    </source>
</evidence>
<keyword evidence="5 7" id="KW-1133">Transmembrane helix</keyword>
<feature type="transmembrane region" description="Helical" evidence="7">
    <location>
        <begin position="352"/>
        <end position="371"/>
    </location>
</feature>
<proteinExistence type="predicted"/>
<evidence type="ECO:0000256" key="7">
    <source>
        <dbReference type="SAM" id="Phobius"/>
    </source>
</evidence>
<dbReference type="OrthoDB" id="3900342at2759"/>
<sequence length="536" mass="59478">MIAIAGTIGTGLFLGTGRSLAQGGPASMLICYSIIGFIVYVTLLLLGEMATQYPVAGSFNAYTTRFFSPAYGFSLAWNYWFNDAVSVASDLTAAQLVLQFWQVKHAWVVSALFWVFLVGVNALHVRGYGELEYWLSSLKIVTVILFVIVGALVNLGLNPEQEFIGFANWRIAGAPFVGGFGGFAQVFVTASFAFGGTESLGITAGETKNPSKNMPRVVKLVFWRIMIFYILTILIIGLNVPWNYPGLSNRSTTTSPFTIVFRTAGSNAAASFMNTVVLTSVISAGNHALFAGTRVLYGLSVTTPRQAPKIFSWTTAAGTPLPALLMTSSVSALCFFSSFIGSGELWGWLQNIVGVSNQIAWLSIGLSSWRFRKAWIRQGRSLDELKFRASWTWPWGPPFVIISVFTLILIQGWSSVIPKFAPLHFISFYVELPIMAFMFIAWLYFKRPAPHDYLAVEDAPLLQSDDHISASSVTAITSTSLRRSKFHDLVDVDSVDLYTDEYMEDERDAAEEDEVAQRLKSQGPRRWLWSLYYWFV</sequence>
<evidence type="ECO:0000256" key="4">
    <source>
        <dbReference type="ARBA" id="ARBA00022970"/>
    </source>
</evidence>
<dbReference type="Pfam" id="PF00324">
    <property type="entry name" value="AA_permease"/>
    <property type="match status" value="1"/>
</dbReference>
<protein>
    <recommendedName>
        <fullName evidence="8">Amino acid permease/ SLC12A domain-containing protein</fullName>
    </recommendedName>
</protein>
<feature type="transmembrane region" description="Helical" evidence="7">
    <location>
        <begin position="392"/>
        <end position="413"/>
    </location>
</feature>
<comment type="subcellular location">
    <subcellularLocation>
        <location evidence="1">Membrane</location>
        <topology evidence="1">Multi-pass membrane protein</topology>
    </subcellularLocation>
</comment>
<dbReference type="PANTHER" id="PTHR43341:SF3">
    <property type="entry name" value="AMINO-ACID PERMEASE PB1C11.02-RELATED"/>
    <property type="match status" value="1"/>
</dbReference>
<dbReference type="InterPro" id="IPR004840">
    <property type="entry name" value="Amino_acid_permease_CS"/>
</dbReference>
<keyword evidence="2" id="KW-0813">Transport</keyword>
<feature type="transmembrane region" description="Helical" evidence="7">
    <location>
        <begin position="425"/>
        <end position="445"/>
    </location>
</feature>
<organism evidence="9 10">
    <name type="scientific">Hypholoma sublateritium (strain FD-334 SS-4)</name>
    <dbReference type="NCBI Taxonomy" id="945553"/>
    <lineage>
        <taxon>Eukaryota</taxon>
        <taxon>Fungi</taxon>
        <taxon>Dikarya</taxon>
        <taxon>Basidiomycota</taxon>
        <taxon>Agaricomycotina</taxon>
        <taxon>Agaricomycetes</taxon>
        <taxon>Agaricomycetidae</taxon>
        <taxon>Agaricales</taxon>
        <taxon>Agaricineae</taxon>
        <taxon>Strophariaceae</taxon>
        <taxon>Hypholoma</taxon>
    </lineage>
</organism>
<dbReference type="Gene3D" id="1.20.1740.10">
    <property type="entry name" value="Amino acid/polyamine transporter I"/>
    <property type="match status" value="1"/>
</dbReference>
<dbReference type="AlphaFoldDB" id="A0A0D2PUE5"/>
<feature type="transmembrane region" description="Helical" evidence="7">
    <location>
        <begin position="137"/>
        <end position="157"/>
    </location>
</feature>
<evidence type="ECO:0000256" key="6">
    <source>
        <dbReference type="ARBA" id="ARBA00023136"/>
    </source>
</evidence>
<gene>
    <name evidence="9" type="ORF">HYPSUDRAFT_138059</name>
</gene>